<organism evidence="1 2">
    <name type="scientific">Pseudomonas salomonii</name>
    <dbReference type="NCBI Taxonomy" id="191391"/>
    <lineage>
        <taxon>Bacteria</taxon>
        <taxon>Pseudomonadati</taxon>
        <taxon>Pseudomonadota</taxon>
        <taxon>Gammaproteobacteria</taxon>
        <taxon>Pseudomonadales</taxon>
        <taxon>Pseudomonadaceae</taxon>
        <taxon>Pseudomonas</taxon>
    </lineage>
</organism>
<accession>A0ABS9GMX9</accession>
<protein>
    <submittedName>
        <fullName evidence="1">Uncharacterized protein</fullName>
    </submittedName>
</protein>
<sequence length="389" mass="43898">MSLPTPLFSGATSIALGEVIYYGQHPGVERYLAGFDSNLNTFKHANMAREFIAARTGVQSDGENLSGFGSARSIVERLLLWSWIILEKSIDVVDKDEFRAFLEFNSVPPSDWVSDFARQRFKWVDGVGYIANPAWRPFSKPANGTGMRTMSMFKLIVSFCTSFYDFLIHKGICQFNPARNFERLPLQTLSVEARAIDRGLTVWHVDQILRIGANLTCGRHERALFIVAMMRYLLVPIRWIAKDLRRTPSFNLLRHTTSGVQYLVDGLRGVQAVTAPNTFISYLERYRASRDLPRKAPDDEDEPLLVTSHGRPGLTQRQIRNLVNELVTLTVNQLQIEGADNQEIISLKTSCLDSIRIASISGSLQEFGIYETQKKLGSEVFSSILRKGL</sequence>
<reference evidence="1 2" key="1">
    <citation type="submission" date="2019-11" db="EMBL/GenBank/DDBJ databases">
        <title>Epiphytic Pseudomonas syringae from cherry orchards.</title>
        <authorList>
            <person name="Hulin M.T."/>
        </authorList>
    </citation>
    <scope>NUCLEOTIDE SEQUENCE [LARGE SCALE GENOMIC DNA]</scope>
    <source>
        <strain evidence="1 2">PA-3-2A</strain>
    </source>
</reference>
<comment type="caution">
    <text evidence="1">The sequence shown here is derived from an EMBL/GenBank/DDBJ whole genome shotgun (WGS) entry which is preliminary data.</text>
</comment>
<dbReference type="EMBL" id="WKAT01000025">
    <property type="protein sequence ID" value="MCF5545857.1"/>
    <property type="molecule type" value="Genomic_DNA"/>
</dbReference>
<dbReference type="RefSeq" id="WP_236371539.1">
    <property type="nucleotide sequence ID" value="NZ_WKAT01000025.1"/>
</dbReference>
<evidence type="ECO:0000313" key="2">
    <source>
        <dbReference type="Proteomes" id="UP000814158"/>
    </source>
</evidence>
<name>A0ABS9GMX9_9PSED</name>
<proteinExistence type="predicted"/>
<dbReference type="Proteomes" id="UP000814158">
    <property type="component" value="Unassembled WGS sequence"/>
</dbReference>
<gene>
    <name evidence="1" type="ORF">GIV68_14045</name>
</gene>
<evidence type="ECO:0000313" key="1">
    <source>
        <dbReference type="EMBL" id="MCF5545857.1"/>
    </source>
</evidence>
<keyword evidence="2" id="KW-1185">Reference proteome</keyword>